<evidence type="ECO:0000313" key="3">
    <source>
        <dbReference type="Proteomes" id="UP000199520"/>
    </source>
</evidence>
<dbReference type="Pfam" id="PF13884">
    <property type="entry name" value="Peptidase_S74"/>
    <property type="match status" value="1"/>
</dbReference>
<dbReference type="AlphaFoldDB" id="A0A1I4N188"/>
<dbReference type="RefSeq" id="WP_175490609.1">
    <property type="nucleotide sequence ID" value="NZ_FOTS01000040.1"/>
</dbReference>
<protein>
    <submittedName>
        <fullName evidence="2">Chaperone of endosialidase</fullName>
    </submittedName>
</protein>
<dbReference type="PROSITE" id="PS51688">
    <property type="entry name" value="ICA"/>
    <property type="match status" value="1"/>
</dbReference>
<name>A0A1I4N188_9FIRM</name>
<gene>
    <name evidence="2" type="ORF">SAMN04490355_10408</name>
</gene>
<dbReference type="STRING" id="1123291.SAMN04490355_10408"/>
<dbReference type="Gene3D" id="4.10.1090.10">
    <property type="entry name" value="Endosialidase, domain 4"/>
    <property type="match status" value="1"/>
</dbReference>
<organism evidence="2 3">
    <name type="scientific">Pelosinus propionicus DSM 13327</name>
    <dbReference type="NCBI Taxonomy" id="1123291"/>
    <lineage>
        <taxon>Bacteria</taxon>
        <taxon>Bacillati</taxon>
        <taxon>Bacillota</taxon>
        <taxon>Negativicutes</taxon>
        <taxon>Selenomonadales</taxon>
        <taxon>Sporomusaceae</taxon>
        <taxon>Pelosinus</taxon>
    </lineage>
</organism>
<evidence type="ECO:0000259" key="1">
    <source>
        <dbReference type="PROSITE" id="PS51688"/>
    </source>
</evidence>
<sequence length="638" mass="68650">MAWDNTSWGVQSSPKDSIPKIQSNLEYLYNSIGGSSDITALIGTKAPLASPAFTGTVALPQTTSIGTTTDTELGYVHGVTSNIQAQLNAKLSSSGGDLTGAINEAFATLASAATIDIGAATGNFINITGTVSPVTSFGTPPTDGTRRILRFASSGVVIVHSATLILPGSTDIRTVAGDMLTMVYRDGVWRCASYQPIDRTLKYSNLSSGFHYRDVASFTNASAPATGTIKITLPQTWTNTMFTIKLQGHLHTASGSWEATLNGFVSITSSSWVNSGAVLSPNCPFTSVRFAHDGTHCCILLGTTSTTWLQPKINITDVFTYFTSTGLYSSGWDISLITDETGITGVVTPTLKTLATLESPLFSGNVGIGRTTSPTKKLEVNTAHAVNIDDEIRIGSYASSSSFWGLGLNYRIDDSGNPSMFLVNYRGNTRYNNLQFNANEILAYGKLFPSTTNAYTLGDSTHLWSQLYAATATINTSDRNAKTDIEDLDLGLDFINSLRPVEFKYKVRQNVVTPEQTGTETVEIAPERKEIVIVTPAVYDEQGKLITDAVTEEVIIPAETREEPVFEEVVTPLPGIRPHAGLIAQEVEEALNGKDIGIYIIGEDGSYGLRYEEFIAPLIKSVQELTVRIKDLESKISA</sequence>
<dbReference type="Proteomes" id="UP000199520">
    <property type="component" value="Unassembled WGS sequence"/>
</dbReference>
<dbReference type="EMBL" id="FOTS01000040">
    <property type="protein sequence ID" value="SFM08980.1"/>
    <property type="molecule type" value="Genomic_DNA"/>
</dbReference>
<proteinExistence type="predicted"/>
<keyword evidence="3" id="KW-1185">Reference proteome</keyword>
<accession>A0A1I4N188</accession>
<evidence type="ECO:0000313" key="2">
    <source>
        <dbReference type="EMBL" id="SFM08980.1"/>
    </source>
</evidence>
<dbReference type="InterPro" id="IPR030392">
    <property type="entry name" value="S74_ICA"/>
</dbReference>
<reference evidence="3" key="1">
    <citation type="submission" date="2016-10" db="EMBL/GenBank/DDBJ databases">
        <authorList>
            <person name="Varghese N."/>
            <person name="Submissions S."/>
        </authorList>
    </citation>
    <scope>NUCLEOTIDE SEQUENCE [LARGE SCALE GENOMIC DNA]</scope>
    <source>
        <strain evidence="3">DSM 13327</strain>
    </source>
</reference>
<feature type="domain" description="Peptidase S74" evidence="1">
    <location>
        <begin position="477"/>
        <end position="636"/>
    </location>
</feature>
<dbReference type="InterPro" id="IPR044914">
    <property type="entry name" value="Endosialidase_C_dom_sf"/>
</dbReference>